<keyword evidence="2" id="KW-1185">Reference proteome</keyword>
<dbReference type="EMBL" id="JAMZEC010000001">
    <property type="protein sequence ID" value="MCP2350577.1"/>
    <property type="molecule type" value="Genomic_DNA"/>
</dbReference>
<dbReference type="RefSeq" id="WP_253776067.1">
    <property type="nucleotide sequence ID" value="NZ_BAAAVE010000017.1"/>
</dbReference>
<protein>
    <recommendedName>
        <fullName evidence="3">XRE family transcriptional regulator</fullName>
    </recommendedName>
</protein>
<sequence>MVEPSKVVDLRTRTTYRPDCANLARNRLILARKSLGLSRSEFADLLTPMVGWPVSPDAIEAWETSLVPPGDILIAVSTVTPSASDRLGVRSHKFIAAYIGETAAARLTEQAEPAGHDHHTLPVDLPAGGCRLHIWPYGVAILHLVEDLDVPNVAHLAVWRYQSYEHNLDWATTHLRQLAGDDTVAASYVLSLYWVHSPTWVGQMLDTALRIICAPRVLIDRDQPVGDACVAVAEQAERELLAGGFHQQEMRSFGLAGVSVGYASWSGVAYHPLDPARCLAEEELVNCELSAQAIWAYCEHINGQVEQGHDPGAVGGFGWRFLRAARSRLTNPRPRETGQHRSMRDAIVETSGIVGHLDQAIEALREAGRQ</sequence>
<evidence type="ECO:0008006" key="3">
    <source>
        <dbReference type="Google" id="ProtNLM"/>
    </source>
</evidence>
<name>A0ABT1KA65_9ACTN</name>
<gene>
    <name evidence="1" type="ORF">HD595_006699</name>
</gene>
<dbReference type="Proteomes" id="UP001320766">
    <property type="component" value="Unassembled WGS sequence"/>
</dbReference>
<reference evidence="1 2" key="1">
    <citation type="submission" date="2022-06" db="EMBL/GenBank/DDBJ databases">
        <title>Sequencing the genomes of 1000 actinobacteria strains.</title>
        <authorList>
            <person name="Klenk H.-P."/>
        </authorList>
    </citation>
    <scope>NUCLEOTIDE SEQUENCE [LARGE SCALE GENOMIC DNA]</scope>
    <source>
        <strain evidence="1 2">DSM 44170</strain>
    </source>
</reference>
<comment type="caution">
    <text evidence="1">The sequence shown here is derived from an EMBL/GenBank/DDBJ whole genome shotgun (WGS) entry which is preliminary data.</text>
</comment>
<evidence type="ECO:0000313" key="1">
    <source>
        <dbReference type="EMBL" id="MCP2350577.1"/>
    </source>
</evidence>
<organism evidence="1 2">
    <name type="scientific">Nonomuraea roseoviolacea subsp. carminata</name>
    <dbReference type="NCBI Taxonomy" id="160689"/>
    <lineage>
        <taxon>Bacteria</taxon>
        <taxon>Bacillati</taxon>
        <taxon>Actinomycetota</taxon>
        <taxon>Actinomycetes</taxon>
        <taxon>Streptosporangiales</taxon>
        <taxon>Streptosporangiaceae</taxon>
        <taxon>Nonomuraea</taxon>
    </lineage>
</organism>
<proteinExistence type="predicted"/>
<evidence type="ECO:0000313" key="2">
    <source>
        <dbReference type="Proteomes" id="UP001320766"/>
    </source>
</evidence>
<accession>A0ABT1KA65</accession>